<dbReference type="SUPFAM" id="SSF50985">
    <property type="entry name" value="RCC1/BLIP-II"/>
    <property type="match status" value="1"/>
</dbReference>
<dbReference type="Proteomes" id="UP001497623">
    <property type="component" value="Unassembled WGS sequence"/>
</dbReference>
<evidence type="ECO:0000256" key="1">
    <source>
        <dbReference type="ARBA" id="ARBA00022737"/>
    </source>
</evidence>
<feature type="non-terminal residue" evidence="4">
    <location>
        <position position="1045"/>
    </location>
</feature>
<organism evidence="4 5">
    <name type="scientific">Meganyctiphanes norvegica</name>
    <name type="common">Northern krill</name>
    <name type="synonym">Thysanopoda norvegica</name>
    <dbReference type="NCBI Taxonomy" id="48144"/>
    <lineage>
        <taxon>Eukaryota</taxon>
        <taxon>Metazoa</taxon>
        <taxon>Ecdysozoa</taxon>
        <taxon>Arthropoda</taxon>
        <taxon>Crustacea</taxon>
        <taxon>Multicrustacea</taxon>
        <taxon>Malacostraca</taxon>
        <taxon>Eumalacostraca</taxon>
        <taxon>Eucarida</taxon>
        <taxon>Euphausiacea</taxon>
        <taxon>Euphausiidae</taxon>
        <taxon>Meganyctiphanes</taxon>
    </lineage>
</organism>
<dbReference type="EMBL" id="CAXKWB010013083">
    <property type="protein sequence ID" value="CAL4106537.1"/>
    <property type="molecule type" value="Genomic_DNA"/>
</dbReference>
<sequence>VDVVMVGAIYEVVRLVDSPCGNQFTTVTTSTLPQATTTAITTTGGDIVIFDHRNGQSNTKRIPWTQEENRRPVSLAFSPTAEWLCVASEDGTLFVVPISSHLEPNSAFDHRFRTDDVLVLPPNGSRARPTALVWWQTIVGDVSLAIVGTELGELSFVELSSGREVGGTYITVPVRELHLCRDNSMDTVFLLITGPEDRQWRLVLEQRSTQYLFPLEHISPEWAHNDSSGESFHGHGSHPSPAPRSRLLGLKQMSVEKLQMLKQRLSEAKTGTRRRPQTENKGVDTCDIDEVMYSSTPEQTMTTSTTSIASINDNSEPPAFIPSNPESMGKYILDSLATPQYAKERYLLACHCKENSTVLVYSTDLETTPLYVFKIVPNIDKIVLHDEMIFLTDAVERRKITIVSTFFSSSSKLDGSLDSKVNPVIQEVELPEGQEIIGLFPTPAFKKYSQTLPSLTNERDEALIAEDEELSSTSHTWPSGCLIVTRTALYICQTRSSIESLFMELVLKLGDIDSANKLGVIFSLDPKLFELAADIKLRSRNFASAIALYKHSRCPHVKCSIKFAAQGLVNEFLTYQGTLTTGVSGPDLGLEERRNLATLAILCHLQQLCVPPHQKPPTTQHQHALRNLLIFLRDNHYYDEVVALSFMAGCWRWESLQYLTTARGLHLEKLQALLSKQMSPIIDALIKNSNVDPTNLPVTREREAGYLYCISDPELRQVLLLCPSIAHKHMALVLRMLPNLELSILSRLADLYNPSHPAIKAFLNTWHSKKHQAYPTLSSFANGSTGFLSFCDEIISLDAFIEVFLAIVIKLNEKRKWKYIPTLLSKDIELPNEVPNTPVELIANNVLCGGFSHSAVIIGEALYTWGLPDYGVLGHGPHSTANNKLLQGITLLLNEQKDMLGSSIDSHGILGSSGLVPSVAGEGNNVAKDGSEPRRVSFFRHHRVFSVATGKNHMLAITDQGVYGWGSSKYGQVGCGGTNRYPRPSFIMELEGKNVVAVACGQFHSLAITKDGKLYTWGWGVHGQLGHGNVEDQHRPKLVKKLKNK</sequence>
<feature type="repeat" description="RCC1" evidence="2">
    <location>
        <begin position="960"/>
        <end position="1011"/>
    </location>
</feature>
<name>A0AAV2QY02_MEGNR</name>
<dbReference type="PRINTS" id="PR00633">
    <property type="entry name" value="RCCNDNSATION"/>
</dbReference>
<accession>A0AAV2QY02</accession>
<feature type="region of interest" description="Disordered" evidence="3">
    <location>
        <begin position="224"/>
        <end position="245"/>
    </location>
</feature>
<feature type="non-terminal residue" evidence="4">
    <location>
        <position position="1"/>
    </location>
</feature>
<feature type="repeat" description="RCC1" evidence="2">
    <location>
        <begin position="1012"/>
        <end position="1045"/>
    </location>
</feature>
<evidence type="ECO:0000313" key="5">
    <source>
        <dbReference type="Proteomes" id="UP001497623"/>
    </source>
</evidence>
<dbReference type="Gene3D" id="2.130.10.10">
    <property type="entry name" value="YVTN repeat-like/Quinoprotein amine dehydrogenase"/>
    <property type="match status" value="1"/>
</dbReference>
<reference evidence="4 5" key="1">
    <citation type="submission" date="2024-05" db="EMBL/GenBank/DDBJ databases">
        <authorList>
            <person name="Wallberg A."/>
        </authorList>
    </citation>
    <scope>NUCLEOTIDE SEQUENCE [LARGE SCALE GENOMIC DNA]</scope>
</reference>
<protein>
    <submittedName>
        <fullName evidence="4">Uncharacterized protein</fullName>
    </submittedName>
</protein>
<dbReference type="InterPro" id="IPR036322">
    <property type="entry name" value="WD40_repeat_dom_sf"/>
</dbReference>
<evidence type="ECO:0000313" key="4">
    <source>
        <dbReference type="EMBL" id="CAL4106537.1"/>
    </source>
</evidence>
<evidence type="ECO:0000256" key="2">
    <source>
        <dbReference type="PROSITE-ProRule" id="PRU00235"/>
    </source>
</evidence>
<dbReference type="InterPro" id="IPR015943">
    <property type="entry name" value="WD40/YVTN_repeat-like_dom_sf"/>
</dbReference>
<evidence type="ECO:0000256" key="3">
    <source>
        <dbReference type="SAM" id="MobiDB-lite"/>
    </source>
</evidence>
<dbReference type="InterPro" id="IPR000408">
    <property type="entry name" value="Reg_chr_condens"/>
</dbReference>
<dbReference type="PANTHER" id="PTHR22872:SF2">
    <property type="entry name" value="INHIBITOR OF BRUTON TYROSINE KINASE"/>
    <property type="match status" value="1"/>
</dbReference>
<keyword evidence="5" id="KW-1185">Reference proteome</keyword>
<dbReference type="PANTHER" id="PTHR22872">
    <property type="entry name" value="BTK-BINDING PROTEIN-RELATED"/>
    <property type="match status" value="1"/>
</dbReference>
<dbReference type="Pfam" id="PF00415">
    <property type="entry name" value="RCC1"/>
    <property type="match status" value="2"/>
</dbReference>
<dbReference type="PROSITE" id="PS00626">
    <property type="entry name" value="RCC1_2"/>
    <property type="match status" value="1"/>
</dbReference>
<dbReference type="InterPro" id="IPR051625">
    <property type="entry name" value="Signaling_Regulatory_Domain"/>
</dbReference>
<keyword evidence="1" id="KW-0677">Repeat</keyword>
<proteinExistence type="predicted"/>
<comment type="caution">
    <text evidence="4">The sequence shown here is derived from an EMBL/GenBank/DDBJ whole genome shotgun (WGS) entry which is preliminary data.</text>
</comment>
<feature type="repeat" description="RCC1" evidence="2">
    <location>
        <begin position="860"/>
        <end position="960"/>
    </location>
</feature>
<dbReference type="AlphaFoldDB" id="A0AAV2QY02"/>
<dbReference type="Gene3D" id="2.130.10.30">
    <property type="entry name" value="Regulator of chromosome condensation 1/beta-lactamase-inhibitor protein II"/>
    <property type="match status" value="1"/>
</dbReference>
<gene>
    <name evidence="4" type="ORF">MNOR_LOCUS18352</name>
</gene>
<dbReference type="PROSITE" id="PS50012">
    <property type="entry name" value="RCC1_3"/>
    <property type="match status" value="3"/>
</dbReference>
<dbReference type="InterPro" id="IPR009091">
    <property type="entry name" value="RCC1/BLIP-II"/>
</dbReference>
<dbReference type="SUPFAM" id="SSF50978">
    <property type="entry name" value="WD40 repeat-like"/>
    <property type="match status" value="1"/>
</dbReference>